<keyword evidence="3" id="KW-1185">Reference proteome</keyword>
<dbReference type="AlphaFoldDB" id="A0A7D9H6N6"/>
<evidence type="ECO:0000313" key="3">
    <source>
        <dbReference type="Proteomes" id="UP001152795"/>
    </source>
</evidence>
<dbReference type="InterPro" id="IPR036770">
    <property type="entry name" value="Ankyrin_rpt-contain_sf"/>
</dbReference>
<feature type="region of interest" description="Disordered" evidence="1">
    <location>
        <begin position="379"/>
        <end position="407"/>
    </location>
</feature>
<proteinExistence type="predicted"/>
<protein>
    <submittedName>
        <fullName evidence="2">Ankyrin repeat domain-containing 60-like</fullName>
    </submittedName>
</protein>
<evidence type="ECO:0000313" key="2">
    <source>
        <dbReference type="EMBL" id="CAB3976741.1"/>
    </source>
</evidence>
<feature type="compositionally biased region" description="Polar residues" evidence="1">
    <location>
        <begin position="304"/>
        <end position="314"/>
    </location>
</feature>
<dbReference type="Gene3D" id="1.25.40.20">
    <property type="entry name" value="Ankyrin repeat-containing domain"/>
    <property type="match status" value="1"/>
</dbReference>
<dbReference type="InterPro" id="IPR000626">
    <property type="entry name" value="Ubiquitin-like_dom"/>
</dbReference>
<dbReference type="InterPro" id="IPR002110">
    <property type="entry name" value="Ankyrin_rpt"/>
</dbReference>
<feature type="compositionally biased region" description="Polar residues" evidence="1">
    <location>
        <begin position="392"/>
        <end position="401"/>
    </location>
</feature>
<organism evidence="2 3">
    <name type="scientific">Paramuricea clavata</name>
    <name type="common">Red gorgonian</name>
    <name type="synonym">Violescent sea-whip</name>
    <dbReference type="NCBI Taxonomy" id="317549"/>
    <lineage>
        <taxon>Eukaryota</taxon>
        <taxon>Metazoa</taxon>
        <taxon>Cnidaria</taxon>
        <taxon>Anthozoa</taxon>
        <taxon>Octocorallia</taxon>
        <taxon>Malacalcyonacea</taxon>
        <taxon>Plexauridae</taxon>
        <taxon>Paramuricea</taxon>
    </lineage>
</organism>
<feature type="region of interest" description="Disordered" evidence="1">
    <location>
        <begin position="277"/>
        <end position="341"/>
    </location>
</feature>
<dbReference type="PANTHER" id="PTHR22677">
    <property type="entry name" value="ANKYRIN REPEAT DOMAIN-CONTAINING PROTEIN 60"/>
    <property type="match status" value="1"/>
</dbReference>
<comment type="caution">
    <text evidence="2">The sequence shown here is derived from an EMBL/GenBank/DDBJ whole genome shotgun (WGS) entry which is preliminary data.</text>
</comment>
<dbReference type="CDD" id="cd17063">
    <property type="entry name" value="Ubl_ANKRD60"/>
    <property type="match status" value="1"/>
</dbReference>
<name>A0A7D9H6N6_PARCT</name>
<sequence length="407" mass="45662">MAKVKKKGTVSTKTPTFDIYLNIEVTSERFTIHKVTGETKIKDLKIHVELVAGIPYTLQRLHYLDKTDMVDTSDLKHNDIVSGATIDLKLWKMWENVVSVIVRGSVQEILALGLTLEKSWENLDRAFFKHKVETAKEKLQVALLLAAHRNNTELLKALLDLGADINHKTSMGRTALHMAASQGNSECIDIMLERGATIEVFDVQGKSPVDTANAWGKKDSERHLFLYQWQTRAAKVSPKKNQPLMMHQQFDSTLPTWLRGDYGQIYHANTLPPGEFSGSKLNAPLRKPAKGKGAHAENGRSKKTSSVQGHTQFDTPEDDPVYDDEKGDIPNRSRRITREQSIISTDTTTTIIQRSYTRMPGNDGSRYCKGGFYINSMARAQRADSPRKSAHSVASSGNMSVKTRRKR</sequence>
<accession>A0A7D9H6N6</accession>
<reference evidence="2" key="1">
    <citation type="submission" date="2020-04" db="EMBL/GenBank/DDBJ databases">
        <authorList>
            <person name="Alioto T."/>
            <person name="Alioto T."/>
            <person name="Gomez Garrido J."/>
        </authorList>
    </citation>
    <scope>NUCLEOTIDE SEQUENCE</scope>
    <source>
        <strain evidence="2">A484AB</strain>
    </source>
</reference>
<dbReference type="SUPFAM" id="SSF54236">
    <property type="entry name" value="Ubiquitin-like"/>
    <property type="match status" value="1"/>
</dbReference>
<gene>
    <name evidence="2" type="ORF">PACLA_8A046251</name>
</gene>
<dbReference type="PROSITE" id="PS50053">
    <property type="entry name" value="UBIQUITIN_2"/>
    <property type="match status" value="1"/>
</dbReference>
<evidence type="ECO:0000256" key="1">
    <source>
        <dbReference type="SAM" id="MobiDB-lite"/>
    </source>
</evidence>
<dbReference type="PROSITE" id="PS50297">
    <property type="entry name" value="ANK_REP_REGION"/>
    <property type="match status" value="2"/>
</dbReference>
<dbReference type="InterPro" id="IPR039323">
    <property type="entry name" value="ANKRD_45/46/60"/>
</dbReference>
<dbReference type="Pfam" id="PF12796">
    <property type="entry name" value="Ank_2"/>
    <property type="match status" value="1"/>
</dbReference>
<dbReference type="Proteomes" id="UP001152795">
    <property type="component" value="Unassembled WGS sequence"/>
</dbReference>
<dbReference type="EMBL" id="CACRXK020000011">
    <property type="protein sequence ID" value="CAB3976741.1"/>
    <property type="molecule type" value="Genomic_DNA"/>
</dbReference>
<dbReference type="SMART" id="SM00248">
    <property type="entry name" value="ANK"/>
    <property type="match status" value="2"/>
</dbReference>
<dbReference type="Gene3D" id="3.10.20.90">
    <property type="entry name" value="Phosphatidylinositol 3-kinase Catalytic Subunit, Chain A, domain 1"/>
    <property type="match status" value="1"/>
</dbReference>
<dbReference type="SUPFAM" id="SSF48403">
    <property type="entry name" value="Ankyrin repeat"/>
    <property type="match status" value="1"/>
</dbReference>
<dbReference type="InterPro" id="IPR029071">
    <property type="entry name" value="Ubiquitin-like_domsf"/>
</dbReference>
<dbReference type="PROSITE" id="PS50088">
    <property type="entry name" value="ANK_REPEAT"/>
    <property type="match status" value="2"/>
</dbReference>
<dbReference type="PANTHER" id="PTHR22677:SF3">
    <property type="entry name" value="ANKYRIN REPEAT DOMAIN-CONTAINING PROTEIN 60"/>
    <property type="match status" value="1"/>
</dbReference>
<dbReference type="OrthoDB" id="10258888at2759"/>